<feature type="signal peptide" evidence="1">
    <location>
        <begin position="1"/>
        <end position="18"/>
    </location>
</feature>
<dbReference type="Proteomes" id="UP001648503">
    <property type="component" value="Unassembled WGS sequence"/>
</dbReference>
<gene>
    <name evidence="2" type="ORF">BASA50_002076</name>
</gene>
<keyword evidence="1" id="KW-0732">Signal</keyword>
<reference evidence="2 3" key="1">
    <citation type="submission" date="2021-02" db="EMBL/GenBank/DDBJ databases">
        <title>Variation within the Batrachochytrium salamandrivorans European outbreak.</title>
        <authorList>
            <person name="Kelly M."/>
            <person name="Pasmans F."/>
            <person name="Shea T.P."/>
            <person name="Munoz J.F."/>
            <person name="Carranza S."/>
            <person name="Cuomo C.A."/>
            <person name="Martel A."/>
        </authorList>
    </citation>
    <scope>NUCLEOTIDE SEQUENCE [LARGE SCALE GENOMIC DNA]</scope>
    <source>
        <strain evidence="2 3">AMFP18/2</strain>
    </source>
</reference>
<accession>A0ABQ8FMB1</accession>
<evidence type="ECO:0000313" key="2">
    <source>
        <dbReference type="EMBL" id="KAH6600692.1"/>
    </source>
</evidence>
<name>A0ABQ8FMB1_9FUNG</name>
<evidence type="ECO:0000256" key="1">
    <source>
        <dbReference type="SAM" id="SignalP"/>
    </source>
</evidence>
<dbReference type="EMBL" id="JAFCIX010000028">
    <property type="protein sequence ID" value="KAH6600692.1"/>
    <property type="molecule type" value="Genomic_DNA"/>
</dbReference>
<organism evidence="2 3">
    <name type="scientific">Batrachochytrium salamandrivorans</name>
    <dbReference type="NCBI Taxonomy" id="1357716"/>
    <lineage>
        <taxon>Eukaryota</taxon>
        <taxon>Fungi</taxon>
        <taxon>Fungi incertae sedis</taxon>
        <taxon>Chytridiomycota</taxon>
        <taxon>Chytridiomycota incertae sedis</taxon>
        <taxon>Chytridiomycetes</taxon>
        <taxon>Rhizophydiales</taxon>
        <taxon>Rhizophydiales incertae sedis</taxon>
        <taxon>Batrachochytrium</taxon>
    </lineage>
</organism>
<proteinExistence type="predicted"/>
<keyword evidence="3" id="KW-1185">Reference proteome</keyword>
<comment type="caution">
    <text evidence="2">The sequence shown here is derived from an EMBL/GenBank/DDBJ whole genome shotgun (WGS) entry which is preliminary data.</text>
</comment>
<protein>
    <submittedName>
        <fullName evidence="2">Uncharacterized protein</fullName>
    </submittedName>
</protein>
<evidence type="ECO:0000313" key="3">
    <source>
        <dbReference type="Proteomes" id="UP001648503"/>
    </source>
</evidence>
<feature type="chain" id="PRO_5046025299" evidence="1">
    <location>
        <begin position="19"/>
        <end position="202"/>
    </location>
</feature>
<sequence>MKLISFAALSFLAITVSAYPGLDAPSQGAEQSQMQQEVISLGREMDNTKAEMQKTGLSSEEKLELEKQYNEVEAAFADFTVRCKKQNQLYADAMSASDDASARERLLEDNQKLLAKYNTEHGVQMRTSSNSFYNLPILKTQYYEILQKIENLPDENKRRGILGSKVIDHSLVVLLNNIGDKRRVLQSLAGVAKSILEEGGLM</sequence>